<dbReference type="InterPro" id="IPR001296">
    <property type="entry name" value="Glyco_trans_1"/>
</dbReference>
<evidence type="ECO:0000259" key="2">
    <source>
        <dbReference type="Pfam" id="PF13439"/>
    </source>
</evidence>
<evidence type="ECO:0000259" key="1">
    <source>
        <dbReference type="Pfam" id="PF00534"/>
    </source>
</evidence>
<dbReference type="CDD" id="cd03801">
    <property type="entry name" value="GT4_PimA-like"/>
    <property type="match status" value="1"/>
</dbReference>
<dbReference type="InterPro" id="IPR050194">
    <property type="entry name" value="Glycosyltransferase_grp1"/>
</dbReference>
<sequence>MKIAMIGQKGIAPGERAGGIEKHVAEISERLVGFGHDVTVYARAKYMPEMPRTYKGIDLIFLPTIYSKNLEAILHTFVSTIHCLFQKYDIIHYHGVGPATLAWLPKLFSRESTVVVTFHSQDRFHAKWGLFARLYLHFGEWASAVFADYCISVSHTMQVFIRDHYRREAIYIPNGAEIKDEQGVNLIEKFGLSKKGYLINVGRIVPQKGLQFLIEAFQKLETDKHLVIVGAPSFSDDYYALLRELANENDKIHFLGFQNGKTLDQLYANAYLYVHPSEAEGLPLVILEAMSFGLAPLVSDIEPNIEAIHGVGFTFPSGNVEELRQKLEYLVNNPAAVKNEGEEALATVDIHFNWDKITEHIEAVYITARH</sequence>
<protein>
    <submittedName>
        <fullName evidence="3">Glycosyl transferase family 1</fullName>
    </submittedName>
</protein>
<keyword evidence="3" id="KW-0808">Transferase</keyword>
<dbReference type="Pfam" id="PF00534">
    <property type="entry name" value="Glycos_transf_1"/>
    <property type="match status" value="1"/>
</dbReference>
<dbReference type="PANTHER" id="PTHR45947:SF3">
    <property type="entry name" value="SULFOQUINOVOSYL TRANSFERASE SQD2"/>
    <property type="match status" value="1"/>
</dbReference>
<reference evidence="4" key="1">
    <citation type="submission" date="2017-09" db="EMBL/GenBank/DDBJ databases">
        <title>Depth-based differentiation of microbial function through sediment-hosted aquifers and enrichment of novel symbionts in the deep terrestrial subsurface.</title>
        <authorList>
            <person name="Probst A.J."/>
            <person name="Ladd B."/>
            <person name="Jarett J.K."/>
            <person name="Geller-Mcgrath D.E."/>
            <person name="Sieber C.M.K."/>
            <person name="Emerson J.B."/>
            <person name="Anantharaman K."/>
            <person name="Thomas B.C."/>
            <person name="Malmstrom R."/>
            <person name="Stieglmeier M."/>
            <person name="Klingl A."/>
            <person name="Woyke T."/>
            <person name="Ryan C.M."/>
            <person name="Banfield J.F."/>
        </authorList>
    </citation>
    <scope>NUCLEOTIDE SEQUENCE [LARGE SCALE GENOMIC DNA]</scope>
</reference>
<accession>A0A2M8ENH6</accession>
<evidence type="ECO:0000313" key="4">
    <source>
        <dbReference type="Proteomes" id="UP000230251"/>
    </source>
</evidence>
<dbReference type="Gene3D" id="3.40.50.2000">
    <property type="entry name" value="Glycogen Phosphorylase B"/>
    <property type="match status" value="2"/>
</dbReference>
<proteinExistence type="predicted"/>
<feature type="domain" description="Glycosyl transferase family 1" evidence="1">
    <location>
        <begin position="191"/>
        <end position="339"/>
    </location>
</feature>
<dbReference type="SUPFAM" id="SSF53756">
    <property type="entry name" value="UDP-Glycosyltransferase/glycogen phosphorylase"/>
    <property type="match status" value="1"/>
</dbReference>
<dbReference type="Proteomes" id="UP000230251">
    <property type="component" value="Unassembled WGS sequence"/>
</dbReference>
<dbReference type="EMBL" id="PFSI01000050">
    <property type="protein sequence ID" value="PJC24303.1"/>
    <property type="molecule type" value="Genomic_DNA"/>
</dbReference>
<organism evidence="3 4">
    <name type="scientific">Candidatus Uhrbacteria bacterium CG_4_9_14_0_2_um_filter_41_50</name>
    <dbReference type="NCBI Taxonomy" id="1975031"/>
    <lineage>
        <taxon>Bacteria</taxon>
        <taxon>Candidatus Uhriibacteriota</taxon>
    </lineage>
</organism>
<comment type="caution">
    <text evidence="3">The sequence shown here is derived from an EMBL/GenBank/DDBJ whole genome shotgun (WGS) entry which is preliminary data.</text>
</comment>
<dbReference type="InterPro" id="IPR028098">
    <property type="entry name" value="Glyco_trans_4-like_N"/>
</dbReference>
<dbReference type="PANTHER" id="PTHR45947">
    <property type="entry name" value="SULFOQUINOVOSYL TRANSFERASE SQD2"/>
    <property type="match status" value="1"/>
</dbReference>
<evidence type="ECO:0000313" key="3">
    <source>
        <dbReference type="EMBL" id="PJC24303.1"/>
    </source>
</evidence>
<name>A0A2M8ENH6_9BACT</name>
<dbReference type="GO" id="GO:0016757">
    <property type="term" value="F:glycosyltransferase activity"/>
    <property type="evidence" value="ECO:0007669"/>
    <property type="project" value="InterPro"/>
</dbReference>
<dbReference type="AlphaFoldDB" id="A0A2M8ENH6"/>
<feature type="domain" description="Glycosyltransferase subfamily 4-like N-terminal" evidence="2">
    <location>
        <begin position="18"/>
        <end position="177"/>
    </location>
</feature>
<dbReference type="Pfam" id="PF13439">
    <property type="entry name" value="Glyco_transf_4"/>
    <property type="match status" value="1"/>
</dbReference>
<gene>
    <name evidence="3" type="ORF">CO057_03185</name>
</gene>